<dbReference type="PANTHER" id="PTHR36529:SF1">
    <property type="entry name" value="GLYCOSYLTRANSFERASE"/>
    <property type="match status" value="1"/>
</dbReference>
<gene>
    <name evidence="1" type="ORF">JCM19300_1673</name>
</gene>
<proteinExistence type="predicted"/>
<accession>A0A090W722</accession>
<dbReference type="GO" id="GO:0016740">
    <property type="term" value="F:transferase activity"/>
    <property type="evidence" value="ECO:0007669"/>
    <property type="project" value="UniProtKB-KW"/>
</dbReference>
<dbReference type="SUPFAM" id="SSF53448">
    <property type="entry name" value="Nucleotide-diphospho-sugar transferases"/>
    <property type="match status" value="1"/>
</dbReference>
<dbReference type="Gene3D" id="3.90.550.10">
    <property type="entry name" value="Spore Coat Polysaccharide Biosynthesis Protein SpsA, Chain A"/>
    <property type="match status" value="1"/>
</dbReference>
<organism evidence="1 2">
    <name type="scientific">Algibacter lectus</name>
    <dbReference type="NCBI Taxonomy" id="221126"/>
    <lineage>
        <taxon>Bacteria</taxon>
        <taxon>Pseudomonadati</taxon>
        <taxon>Bacteroidota</taxon>
        <taxon>Flavobacteriia</taxon>
        <taxon>Flavobacteriales</taxon>
        <taxon>Flavobacteriaceae</taxon>
        <taxon>Algibacter</taxon>
    </lineage>
</organism>
<dbReference type="PANTHER" id="PTHR36529">
    <property type="entry name" value="SLL1095 PROTEIN"/>
    <property type="match status" value="1"/>
</dbReference>
<sequence length="242" mass="27201">MKNHKVAILIFANSAEKEMVSKPLSSTSGLFEALNLQTINIAKKTGLPYFHLSENQQVGANFGERFTNAIQSIYNKGYQAIITIGNDTPHLTAKHILKTAEKLKHNHVVLGPSTDGGFYLMGLKKQLFNKDAFLNLPWQTTSLNRSISKALASNNTKIHYLEVLTDIDNASDIERVLNSFKSISAAIKSILLQSISISTKLIAYHISAFNNFILKRQHNKAPPLYFIHNKSYYSFKSSRRFI</sequence>
<protein>
    <submittedName>
        <fullName evidence="1">Glycosyltransferase</fullName>
    </submittedName>
</protein>
<dbReference type="AlphaFoldDB" id="A0A090W722"/>
<comment type="caution">
    <text evidence="1">The sequence shown here is derived from an EMBL/GenBank/DDBJ whole genome shotgun (WGS) entry which is preliminary data.</text>
</comment>
<evidence type="ECO:0000313" key="1">
    <source>
        <dbReference type="EMBL" id="GAL63327.1"/>
    </source>
</evidence>
<name>A0A090W722_9FLAO</name>
<reference evidence="1 2" key="1">
    <citation type="journal article" date="2014" name="Genome Announc.">
        <title>Draft Genome Sequences of Marine Flavobacterium Algibacter lectus Strains SS8 and NR4.</title>
        <authorList>
            <person name="Takatani N."/>
            <person name="Nakanishi M."/>
            <person name="Meirelles P."/>
            <person name="Mino S."/>
            <person name="Suda W."/>
            <person name="Oshima K."/>
            <person name="Hattori M."/>
            <person name="Ohkuma M."/>
            <person name="Hosokawa M."/>
            <person name="Miyashita K."/>
            <person name="Thompson F.L."/>
            <person name="Niwa A."/>
            <person name="Sawabe T."/>
            <person name="Sawabe T."/>
        </authorList>
    </citation>
    <scope>NUCLEOTIDE SEQUENCE [LARGE SCALE GENOMIC DNA]</scope>
    <source>
        <strain evidence="1 2">JCM 19300</strain>
    </source>
</reference>
<evidence type="ECO:0000313" key="2">
    <source>
        <dbReference type="Proteomes" id="UP000029644"/>
    </source>
</evidence>
<dbReference type="InterPro" id="IPR029044">
    <property type="entry name" value="Nucleotide-diphossugar_trans"/>
</dbReference>
<dbReference type="Proteomes" id="UP000029644">
    <property type="component" value="Unassembled WGS sequence"/>
</dbReference>
<dbReference type="EMBL" id="BBNQ01000011">
    <property type="protein sequence ID" value="GAL63327.1"/>
    <property type="molecule type" value="Genomic_DNA"/>
</dbReference>
<dbReference type="Pfam" id="PF09837">
    <property type="entry name" value="DUF2064"/>
    <property type="match status" value="1"/>
</dbReference>
<dbReference type="InterPro" id="IPR018641">
    <property type="entry name" value="Trfase_1_rSAM/seldom-assoc"/>
</dbReference>
<keyword evidence="1" id="KW-0808">Transferase</keyword>
<dbReference type="OrthoDB" id="9798250at2"/>
<dbReference type="RefSeq" id="WP_042505158.1">
    <property type="nucleotide sequence ID" value="NZ_BBNQ01000011.1"/>
</dbReference>